<dbReference type="Gene3D" id="2.20.70.10">
    <property type="match status" value="1"/>
</dbReference>
<dbReference type="Proteomes" id="UP001305414">
    <property type="component" value="Unassembled WGS sequence"/>
</dbReference>
<evidence type="ECO:0000313" key="3">
    <source>
        <dbReference type="Proteomes" id="UP001305414"/>
    </source>
</evidence>
<proteinExistence type="predicted"/>
<dbReference type="InterPro" id="IPR036020">
    <property type="entry name" value="WW_dom_sf"/>
</dbReference>
<dbReference type="EMBL" id="JAWHQM010000003">
    <property type="protein sequence ID" value="KAK5626422.1"/>
    <property type="molecule type" value="Genomic_DNA"/>
</dbReference>
<evidence type="ECO:0000259" key="1">
    <source>
        <dbReference type="PROSITE" id="PS50020"/>
    </source>
</evidence>
<dbReference type="PROSITE" id="PS01159">
    <property type="entry name" value="WW_DOMAIN_1"/>
    <property type="match status" value="1"/>
</dbReference>
<dbReference type="AlphaFoldDB" id="A0AAN7Z269"/>
<dbReference type="PANTHER" id="PTHR24148">
    <property type="entry name" value="ANKYRIN REPEAT DOMAIN-CONTAINING PROTEIN 39 HOMOLOG-RELATED"/>
    <property type="match status" value="1"/>
</dbReference>
<dbReference type="Pfam" id="PF06985">
    <property type="entry name" value="HET"/>
    <property type="match status" value="1"/>
</dbReference>
<organism evidence="2 3">
    <name type="scientific">Xylaria bambusicola</name>
    <dbReference type="NCBI Taxonomy" id="326684"/>
    <lineage>
        <taxon>Eukaryota</taxon>
        <taxon>Fungi</taxon>
        <taxon>Dikarya</taxon>
        <taxon>Ascomycota</taxon>
        <taxon>Pezizomycotina</taxon>
        <taxon>Sordariomycetes</taxon>
        <taxon>Xylariomycetidae</taxon>
        <taxon>Xylariales</taxon>
        <taxon>Xylariaceae</taxon>
        <taxon>Xylaria</taxon>
    </lineage>
</organism>
<comment type="caution">
    <text evidence="2">The sequence shown here is derived from an EMBL/GenBank/DDBJ whole genome shotgun (WGS) entry which is preliminary data.</text>
</comment>
<dbReference type="Pfam" id="PF00397">
    <property type="entry name" value="WW"/>
    <property type="match status" value="1"/>
</dbReference>
<feature type="domain" description="WW" evidence="1">
    <location>
        <begin position="56"/>
        <end position="89"/>
    </location>
</feature>
<dbReference type="PANTHER" id="PTHR24148:SF73">
    <property type="entry name" value="HET DOMAIN PROTEIN (AFU_ORTHOLOGUE AFUA_8G01020)"/>
    <property type="match status" value="1"/>
</dbReference>
<dbReference type="InterPro" id="IPR052895">
    <property type="entry name" value="HetReg/Transcr_Mod"/>
</dbReference>
<dbReference type="InterPro" id="IPR010730">
    <property type="entry name" value="HET"/>
</dbReference>
<dbReference type="PROSITE" id="PS50020">
    <property type="entry name" value="WW_DOMAIN_2"/>
    <property type="match status" value="1"/>
</dbReference>
<protein>
    <recommendedName>
        <fullName evidence="1">WW domain-containing protein</fullName>
    </recommendedName>
</protein>
<evidence type="ECO:0000313" key="2">
    <source>
        <dbReference type="EMBL" id="KAK5626422.1"/>
    </source>
</evidence>
<accession>A0AAN7Z269</accession>
<dbReference type="CDD" id="cd00201">
    <property type="entry name" value="WW"/>
    <property type="match status" value="1"/>
</dbReference>
<dbReference type="InterPro" id="IPR001202">
    <property type="entry name" value="WW_dom"/>
</dbReference>
<sequence>MQLYKYLPLEDDTFIRLITILPGKFKDPIRAEIRHEPLLPPREVGYTRLPIEEIQHALPGPWKVYETLEGRVIYYNLTTGHTSWTHPDPNFIDALYQPTLDGKIDTSGPIYDALSYAWGSTEKDETIETGVASNCSHYKIPITSNLAVALRHGRFDDRPRTMWIDAVCVDQDNVQERGMQVQRMGEIFSLASSVVVWLGPSFSGSSLAMAALKEIGEQVEIHRNSLTMIPSPCCSNFPDWNRNLLKLLDQANEVAVIAQLCEAPYWTRLWIVQEVALASAKSIVKCGDEEIPLFLFRRAILAFYGRQWESFQGSLAVGEVFRTMHPPKNPTLFTVLDGQRHKKCTDARDRVYACMNLLGPDIRKRIEVNYSKSTLDA</sequence>
<name>A0AAN7Z269_9PEZI</name>
<keyword evidence="3" id="KW-1185">Reference proteome</keyword>
<gene>
    <name evidence="2" type="ORF">RRF57_002137</name>
</gene>
<reference evidence="2 3" key="1">
    <citation type="submission" date="2023-10" db="EMBL/GenBank/DDBJ databases">
        <title>Draft genome sequence of Xylaria bambusicola isolate GMP-LS, the root and basal stem rot pathogen of sugarcane in Indonesia.</title>
        <authorList>
            <person name="Selvaraj P."/>
            <person name="Muralishankar V."/>
            <person name="Muruganantham S."/>
            <person name="Sp S."/>
            <person name="Haryani S."/>
            <person name="Lau K.J.X."/>
            <person name="Naqvi N.I."/>
        </authorList>
    </citation>
    <scope>NUCLEOTIDE SEQUENCE [LARGE SCALE GENOMIC DNA]</scope>
    <source>
        <strain evidence="2">GMP-LS</strain>
    </source>
</reference>
<dbReference type="SMART" id="SM00456">
    <property type="entry name" value="WW"/>
    <property type="match status" value="1"/>
</dbReference>
<dbReference type="SUPFAM" id="SSF51045">
    <property type="entry name" value="WW domain"/>
    <property type="match status" value="1"/>
</dbReference>